<organism evidence="4 5">
    <name type="scientific">Microbulbifer marinus</name>
    <dbReference type="NCBI Taxonomy" id="658218"/>
    <lineage>
        <taxon>Bacteria</taxon>
        <taxon>Pseudomonadati</taxon>
        <taxon>Pseudomonadota</taxon>
        <taxon>Gammaproteobacteria</taxon>
        <taxon>Cellvibrionales</taxon>
        <taxon>Microbulbiferaceae</taxon>
        <taxon>Microbulbifer</taxon>
    </lineage>
</organism>
<dbReference type="SUPFAM" id="SSF53720">
    <property type="entry name" value="ALDH-like"/>
    <property type="match status" value="1"/>
</dbReference>
<dbReference type="InterPro" id="IPR016160">
    <property type="entry name" value="Ald_DH_CS_CYS"/>
</dbReference>
<dbReference type="InterPro" id="IPR016161">
    <property type="entry name" value="Ald_DH/histidinol_DH"/>
</dbReference>
<dbReference type="GO" id="GO:0009450">
    <property type="term" value="P:gamma-aminobutyric acid catabolic process"/>
    <property type="evidence" value="ECO:0007669"/>
    <property type="project" value="TreeGrafter"/>
</dbReference>
<dbReference type="CDD" id="cd07103">
    <property type="entry name" value="ALDH_F5_SSADH_GabD"/>
    <property type="match status" value="1"/>
</dbReference>
<dbReference type="PANTHER" id="PTHR43353:SF5">
    <property type="entry name" value="SUCCINATE-SEMIALDEHYDE DEHYDROGENASE, MITOCHONDRIAL"/>
    <property type="match status" value="1"/>
</dbReference>
<evidence type="ECO:0000256" key="2">
    <source>
        <dbReference type="ARBA" id="ARBA00023002"/>
    </source>
</evidence>
<dbReference type="InterPro" id="IPR050740">
    <property type="entry name" value="Aldehyde_DH_Superfamily"/>
</dbReference>
<sequence>MSELKEDVIVSEPQAAGGLRANALINGSWVKGEGTTHSVLASDLIVADLQSSGLLRTKGFINGAWVNGDGSTHAVSNPATGETVAEVENLSADQAVQAVDAADAAFAEFRALLPQERSRLLMQWHEQIVTHREQLALIISLEQGKSLEESRGEVDYGAGFVEWFAEEAKRLNGETIASHLKDKHLLSTRVPVGVAALVTPWNFPLAMLTRKAAAALAAGCTVVAYQSMETPLTALALARLAECAGFAPGVFNVICGKSRVLVTELTRHPKVRAFSFTGSTQVGRILNEQCASTIKKVSLELGGHAPFIGFADVGVDNLVKGALDAKFATSGQDCLAANRIYIQREIYDEFVERFASAVAGLRIGNGLQDVDIGPLQHENQVLKSIEHVEDAVAKGARLLIGGDRDVQGPLFYQPTVLADVTPDMAIYREETFGPVAAVIPFDSEEEVLAEANDTEYGLASYVYTRDVERIWKFTDGLEYGMVAVNSVKMTGPPIPFGGVKQSGLGREGSMHGIDEYTETKYICMGTLPL</sequence>
<dbReference type="PANTHER" id="PTHR43353">
    <property type="entry name" value="SUCCINATE-SEMIALDEHYDE DEHYDROGENASE, MITOCHONDRIAL"/>
    <property type="match status" value="1"/>
</dbReference>
<evidence type="ECO:0000256" key="1">
    <source>
        <dbReference type="ARBA" id="ARBA00009986"/>
    </source>
</evidence>
<gene>
    <name evidence="4" type="ORF">SAMN05216562_3091</name>
</gene>
<dbReference type="Gene3D" id="3.40.605.10">
    <property type="entry name" value="Aldehyde Dehydrogenase, Chain A, domain 1"/>
    <property type="match status" value="1"/>
</dbReference>
<dbReference type="OrthoDB" id="5887723at2"/>
<dbReference type="InterPro" id="IPR016163">
    <property type="entry name" value="Ald_DH_C"/>
</dbReference>
<dbReference type="Gene3D" id="3.40.309.10">
    <property type="entry name" value="Aldehyde Dehydrogenase, Chain A, domain 2"/>
    <property type="match status" value="1"/>
</dbReference>
<dbReference type="STRING" id="658218.SAMN05216562_3091"/>
<dbReference type="RefSeq" id="WP_091390725.1">
    <property type="nucleotide sequence ID" value="NZ_FNQO01000004.1"/>
</dbReference>
<evidence type="ECO:0000259" key="3">
    <source>
        <dbReference type="Pfam" id="PF00171"/>
    </source>
</evidence>
<accession>A0A1H4B4F4</accession>
<dbReference type="Proteomes" id="UP000198658">
    <property type="component" value="Unassembled WGS sequence"/>
</dbReference>
<proteinExistence type="inferred from homology"/>
<dbReference type="AlphaFoldDB" id="A0A1H4B4F4"/>
<evidence type="ECO:0000313" key="5">
    <source>
        <dbReference type="Proteomes" id="UP000198658"/>
    </source>
</evidence>
<dbReference type="PROSITE" id="PS00070">
    <property type="entry name" value="ALDEHYDE_DEHYDR_CYS"/>
    <property type="match status" value="1"/>
</dbReference>
<reference evidence="5" key="1">
    <citation type="submission" date="2016-10" db="EMBL/GenBank/DDBJ databases">
        <authorList>
            <person name="Varghese N."/>
            <person name="Submissions S."/>
        </authorList>
    </citation>
    <scope>NUCLEOTIDE SEQUENCE [LARGE SCALE GENOMIC DNA]</scope>
    <source>
        <strain evidence="5">CGMCC 1.10657</strain>
    </source>
</reference>
<dbReference type="Pfam" id="PF00171">
    <property type="entry name" value="Aldedh"/>
    <property type="match status" value="1"/>
</dbReference>
<dbReference type="FunFam" id="3.40.605.10:FF:000026">
    <property type="entry name" value="Aldehyde dehydrogenase, putative"/>
    <property type="match status" value="1"/>
</dbReference>
<dbReference type="FunFam" id="3.40.605.10:FF:000005">
    <property type="entry name" value="Succinate-semialdehyde dehydrogenase I"/>
    <property type="match status" value="1"/>
</dbReference>
<dbReference type="InterPro" id="IPR016162">
    <property type="entry name" value="Ald_DH_N"/>
</dbReference>
<dbReference type="FunFam" id="3.40.309.10:FF:000004">
    <property type="entry name" value="Succinate-semialdehyde dehydrogenase I"/>
    <property type="match status" value="1"/>
</dbReference>
<feature type="domain" description="Aldehyde dehydrogenase" evidence="3">
    <location>
        <begin position="65"/>
        <end position="522"/>
    </location>
</feature>
<dbReference type="EMBL" id="FNQO01000004">
    <property type="protein sequence ID" value="SEA42894.1"/>
    <property type="molecule type" value="Genomic_DNA"/>
</dbReference>
<dbReference type="InterPro" id="IPR015590">
    <property type="entry name" value="Aldehyde_DH_dom"/>
</dbReference>
<comment type="similarity">
    <text evidence="1">Belongs to the aldehyde dehydrogenase family.</text>
</comment>
<keyword evidence="5" id="KW-1185">Reference proteome</keyword>
<keyword evidence="2" id="KW-0560">Oxidoreductase</keyword>
<name>A0A1H4B4F4_9GAMM</name>
<protein>
    <submittedName>
        <fullName evidence="4">Succinate semialdehyde dehydrogenase</fullName>
    </submittedName>
</protein>
<evidence type="ECO:0000313" key="4">
    <source>
        <dbReference type="EMBL" id="SEA42894.1"/>
    </source>
</evidence>
<dbReference type="GO" id="GO:0004777">
    <property type="term" value="F:succinate-semialdehyde dehydrogenase (NAD+) activity"/>
    <property type="evidence" value="ECO:0007669"/>
    <property type="project" value="TreeGrafter"/>
</dbReference>